<reference evidence="1 2" key="1">
    <citation type="submission" date="2024-09" db="EMBL/GenBank/DDBJ databases">
        <title>Chromosome-scale assembly of Riccia fluitans.</title>
        <authorList>
            <person name="Paukszto L."/>
            <person name="Sawicki J."/>
            <person name="Karawczyk K."/>
            <person name="Piernik-Szablinska J."/>
            <person name="Szczecinska M."/>
            <person name="Mazdziarz M."/>
        </authorList>
    </citation>
    <scope>NUCLEOTIDE SEQUENCE [LARGE SCALE GENOMIC DNA]</scope>
    <source>
        <strain evidence="1">Rf_01</strain>
        <tissue evidence="1">Aerial parts of the thallus</tissue>
    </source>
</reference>
<accession>A0ABD1YFB8</accession>
<sequence length="127" mass="14925">MITAGRSKVLVNRKLTRLFPLERRVRQGCNVNLLLFALSTQPSMKILRRGTERKFARRRSAKRKNPTTQIFVRMIVEFLSATEHNFDALKKEEFETIYRAKLHLAKSVVIPMVLPHIPHWLERSESQ</sequence>
<evidence type="ECO:0000313" key="2">
    <source>
        <dbReference type="Proteomes" id="UP001605036"/>
    </source>
</evidence>
<name>A0ABD1YFB8_9MARC</name>
<evidence type="ECO:0000313" key="1">
    <source>
        <dbReference type="EMBL" id="KAL2629476.1"/>
    </source>
</evidence>
<keyword evidence="2" id="KW-1185">Reference proteome</keyword>
<proteinExistence type="predicted"/>
<comment type="caution">
    <text evidence="1">The sequence shown here is derived from an EMBL/GenBank/DDBJ whole genome shotgun (WGS) entry which is preliminary data.</text>
</comment>
<dbReference type="Proteomes" id="UP001605036">
    <property type="component" value="Unassembled WGS sequence"/>
</dbReference>
<dbReference type="EMBL" id="JBHFFA010000004">
    <property type="protein sequence ID" value="KAL2629476.1"/>
    <property type="molecule type" value="Genomic_DNA"/>
</dbReference>
<gene>
    <name evidence="1" type="ORF">R1flu_014162</name>
</gene>
<organism evidence="1 2">
    <name type="scientific">Riccia fluitans</name>
    <dbReference type="NCBI Taxonomy" id="41844"/>
    <lineage>
        <taxon>Eukaryota</taxon>
        <taxon>Viridiplantae</taxon>
        <taxon>Streptophyta</taxon>
        <taxon>Embryophyta</taxon>
        <taxon>Marchantiophyta</taxon>
        <taxon>Marchantiopsida</taxon>
        <taxon>Marchantiidae</taxon>
        <taxon>Marchantiales</taxon>
        <taxon>Ricciaceae</taxon>
        <taxon>Riccia</taxon>
    </lineage>
</organism>
<dbReference type="AlphaFoldDB" id="A0ABD1YFB8"/>
<protein>
    <submittedName>
        <fullName evidence="1">Uncharacterized protein</fullName>
    </submittedName>
</protein>